<dbReference type="PANTHER" id="PTHR30344">
    <property type="entry name" value="6-PHOSPHOGLUCONOLACTONASE-RELATED"/>
    <property type="match status" value="1"/>
</dbReference>
<gene>
    <name evidence="2" type="ORF">ACFPJ4_06195</name>
</gene>
<dbReference type="InterPro" id="IPR050282">
    <property type="entry name" value="Cycloisomerase_2"/>
</dbReference>
<reference evidence="3" key="1">
    <citation type="journal article" date="2019" name="Int. J. Syst. Evol. Microbiol.">
        <title>The Global Catalogue of Microorganisms (GCM) 10K type strain sequencing project: providing services to taxonomists for standard genome sequencing and annotation.</title>
        <authorList>
            <consortium name="The Broad Institute Genomics Platform"/>
            <consortium name="The Broad Institute Genome Sequencing Center for Infectious Disease"/>
            <person name="Wu L."/>
            <person name="Ma J."/>
        </authorList>
    </citation>
    <scope>NUCLEOTIDE SEQUENCE [LARGE SCALE GENOMIC DNA]</scope>
    <source>
        <strain evidence="3">CGMCC 4.6997</strain>
    </source>
</reference>
<evidence type="ECO:0000256" key="1">
    <source>
        <dbReference type="ARBA" id="ARBA00005564"/>
    </source>
</evidence>
<dbReference type="EMBL" id="JBHSMG010000001">
    <property type="protein sequence ID" value="MFC5501828.1"/>
    <property type="molecule type" value="Genomic_DNA"/>
</dbReference>
<evidence type="ECO:0000313" key="3">
    <source>
        <dbReference type="Proteomes" id="UP001596039"/>
    </source>
</evidence>
<sequence>MTDFLVGGYSADLGGEALGVGRARTAADGRLEYLGVAVEVPSPSWISIAADGAVFAALEGTAELAVLGTVGALRLIDRVPIGGRLPCHLAVTTDSVITACYGDGAIAVHRRGHGTGESPAVDGPTELLTAEGTGPLPAQDGPHAHHVLVWDERHVLTVDLGTDLLHVHRWEDGPDAAELVRVDSLPMPPGTGPRDLLRLPDGRLAILGEWSRELVIAEPSGSTFEIVQIEALPGATDASQASALGLSHDGRFLYAGLRGADRIAILGLDADELRPVGWAPSGGHWPRHLVVDADTLHVANQLSSTVTSFQIGLDGSLTSLGEPAPVPSPTVLVAVP</sequence>
<dbReference type="Pfam" id="PF10282">
    <property type="entry name" value="Lactonase"/>
    <property type="match status" value="1"/>
</dbReference>
<dbReference type="SUPFAM" id="SSF51004">
    <property type="entry name" value="C-terminal (heme d1) domain of cytochrome cd1-nitrite reductase"/>
    <property type="match status" value="1"/>
</dbReference>
<accession>A0ABW0NPC7</accession>
<name>A0ABW0NPC7_9MICO</name>
<dbReference type="Proteomes" id="UP001596039">
    <property type="component" value="Unassembled WGS sequence"/>
</dbReference>
<dbReference type="RefSeq" id="WP_386739471.1">
    <property type="nucleotide sequence ID" value="NZ_JBHSMG010000001.1"/>
</dbReference>
<dbReference type="InterPro" id="IPR019405">
    <property type="entry name" value="Lactonase_7-beta_prop"/>
</dbReference>
<organism evidence="2 3">
    <name type="scientific">Lysinimonas soli</name>
    <dbReference type="NCBI Taxonomy" id="1074233"/>
    <lineage>
        <taxon>Bacteria</taxon>
        <taxon>Bacillati</taxon>
        <taxon>Actinomycetota</taxon>
        <taxon>Actinomycetes</taxon>
        <taxon>Micrococcales</taxon>
        <taxon>Microbacteriaceae</taxon>
        <taxon>Lysinimonas</taxon>
    </lineage>
</organism>
<comment type="caution">
    <text evidence="2">The sequence shown here is derived from an EMBL/GenBank/DDBJ whole genome shotgun (WGS) entry which is preliminary data.</text>
</comment>
<proteinExistence type="inferred from homology"/>
<keyword evidence="3" id="KW-1185">Reference proteome</keyword>
<comment type="similarity">
    <text evidence="1">Belongs to the cycloisomerase 2 family.</text>
</comment>
<protein>
    <submittedName>
        <fullName evidence="2">Lactonase family protein</fullName>
    </submittedName>
</protein>
<dbReference type="Gene3D" id="2.130.10.10">
    <property type="entry name" value="YVTN repeat-like/Quinoprotein amine dehydrogenase"/>
    <property type="match status" value="1"/>
</dbReference>
<dbReference type="InterPro" id="IPR011048">
    <property type="entry name" value="Haem_d1_sf"/>
</dbReference>
<dbReference type="InterPro" id="IPR015943">
    <property type="entry name" value="WD40/YVTN_repeat-like_dom_sf"/>
</dbReference>
<evidence type="ECO:0000313" key="2">
    <source>
        <dbReference type="EMBL" id="MFC5501828.1"/>
    </source>
</evidence>
<dbReference type="PANTHER" id="PTHR30344:SF1">
    <property type="entry name" value="6-PHOSPHOGLUCONOLACTONASE"/>
    <property type="match status" value="1"/>
</dbReference>